<keyword evidence="11 18" id="KW-0695">RNA-directed DNA polymerase</keyword>
<dbReference type="SUPFAM" id="SSF53098">
    <property type="entry name" value="Ribonuclease H-like"/>
    <property type="match status" value="1"/>
</dbReference>
<evidence type="ECO:0000256" key="10">
    <source>
        <dbReference type="ARBA" id="ARBA00022908"/>
    </source>
</evidence>
<evidence type="ECO:0000256" key="11">
    <source>
        <dbReference type="ARBA" id="ARBA00022918"/>
    </source>
</evidence>
<keyword evidence="13" id="KW-0238">DNA-binding</keyword>
<dbReference type="PANTHER" id="PTHR37984:SF5">
    <property type="entry name" value="PROTEIN NYNRIN-LIKE"/>
    <property type="match status" value="1"/>
</dbReference>
<evidence type="ECO:0000256" key="4">
    <source>
        <dbReference type="ARBA" id="ARBA00022722"/>
    </source>
</evidence>
<evidence type="ECO:0000256" key="13">
    <source>
        <dbReference type="ARBA" id="ARBA00023125"/>
    </source>
</evidence>
<evidence type="ECO:0000313" key="19">
    <source>
        <dbReference type="Proteomes" id="UP001151760"/>
    </source>
</evidence>
<dbReference type="InterPro" id="IPR041373">
    <property type="entry name" value="RT_RNaseH"/>
</dbReference>
<keyword evidence="7" id="KW-0255">Endonuclease</keyword>
<dbReference type="InterPro" id="IPR050951">
    <property type="entry name" value="Retrovirus_Pol_polyprotein"/>
</dbReference>
<feature type="domain" description="Tf2-1-like SH3-like" evidence="17">
    <location>
        <begin position="631"/>
        <end position="664"/>
    </location>
</feature>
<dbReference type="Pfam" id="PF24626">
    <property type="entry name" value="SH3_Tf2-1"/>
    <property type="match status" value="1"/>
</dbReference>
<evidence type="ECO:0000259" key="15">
    <source>
        <dbReference type="Pfam" id="PF17917"/>
    </source>
</evidence>
<keyword evidence="3" id="KW-0548">Nucleotidyltransferase</keyword>
<keyword evidence="10" id="KW-0229">DNA integration</keyword>
<dbReference type="InterPro" id="IPR043128">
    <property type="entry name" value="Rev_trsase/Diguanyl_cyclase"/>
</dbReference>
<dbReference type="Gene3D" id="3.10.20.370">
    <property type="match status" value="1"/>
</dbReference>
<dbReference type="InterPro" id="IPR056924">
    <property type="entry name" value="SH3_Tf2-1"/>
</dbReference>
<dbReference type="Gene3D" id="3.30.420.10">
    <property type="entry name" value="Ribonuclease H-like superfamily/Ribonuclease H"/>
    <property type="match status" value="1"/>
</dbReference>
<keyword evidence="2" id="KW-0808">Transferase</keyword>
<dbReference type="Proteomes" id="UP001151760">
    <property type="component" value="Unassembled WGS sequence"/>
</dbReference>
<evidence type="ECO:0000256" key="8">
    <source>
        <dbReference type="ARBA" id="ARBA00022801"/>
    </source>
</evidence>
<gene>
    <name evidence="18" type="ORF">Tco_0803609</name>
</gene>
<evidence type="ECO:0000256" key="12">
    <source>
        <dbReference type="ARBA" id="ARBA00022932"/>
    </source>
</evidence>
<evidence type="ECO:0000259" key="17">
    <source>
        <dbReference type="Pfam" id="PF24626"/>
    </source>
</evidence>
<evidence type="ECO:0000256" key="1">
    <source>
        <dbReference type="ARBA" id="ARBA00022670"/>
    </source>
</evidence>
<keyword evidence="4" id="KW-0540">Nuclease</keyword>
<comment type="caution">
    <text evidence="18">The sequence shown here is derived from an EMBL/GenBank/DDBJ whole genome shotgun (WGS) entry which is preliminary data.</text>
</comment>
<protein>
    <submittedName>
        <fullName evidence="18">Reverse transcriptase domain-containing protein</fullName>
    </submittedName>
</protein>
<reference evidence="18" key="2">
    <citation type="submission" date="2022-01" db="EMBL/GenBank/DDBJ databases">
        <authorList>
            <person name="Yamashiro T."/>
            <person name="Shiraishi A."/>
            <person name="Satake H."/>
            <person name="Nakayama K."/>
        </authorList>
    </citation>
    <scope>NUCLEOTIDE SEQUENCE</scope>
</reference>
<evidence type="ECO:0000259" key="16">
    <source>
        <dbReference type="Pfam" id="PF17921"/>
    </source>
</evidence>
<dbReference type="InterPro" id="IPR036397">
    <property type="entry name" value="RNaseH_sf"/>
</dbReference>
<keyword evidence="6" id="KW-0064">Aspartyl protease</keyword>
<dbReference type="EMBL" id="BQNB010011902">
    <property type="protein sequence ID" value="GJS96641.1"/>
    <property type="molecule type" value="Genomic_DNA"/>
</dbReference>
<dbReference type="PANTHER" id="PTHR37984">
    <property type="entry name" value="PROTEIN CBG26694"/>
    <property type="match status" value="1"/>
</dbReference>
<dbReference type="Gene3D" id="3.10.10.10">
    <property type="entry name" value="HIV Type 1 Reverse Transcriptase, subunit A, domain 1"/>
    <property type="match status" value="1"/>
</dbReference>
<keyword evidence="5" id="KW-0479">Metal-binding</keyword>
<reference evidence="18" key="1">
    <citation type="journal article" date="2022" name="Int. J. Mol. Sci.">
        <title>Draft Genome of Tanacetum Coccineum: Genomic Comparison of Closely Related Tanacetum-Family Plants.</title>
        <authorList>
            <person name="Yamashiro T."/>
            <person name="Shiraishi A."/>
            <person name="Nakayama K."/>
            <person name="Satake H."/>
        </authorList>
    </citation>
    <scope>NUCLEOTIDE SEQUENCE</scope>
</reference>
<keyword evidence="9" id="KW-0460">Magnesium</keyword>
<feature type="non-terminal residue" evidence="18">
    <location>
        <position position="700"/>
    </location>
</feature>
<evidence type="ECO:0000256" key="14">
    <source>
        <dbReference type="ARBA" id="ARBA00023172"/>
    </source>
</evidence>
<dbReference type="CDD" id="cd09274">
    <property type="entry name" value="RNase_HI_RT_Ty3"/>
    <property type="match status" value="1"/>
</dbReference>
<keyword evidence="19" id="KW-1185">Reference proteome</keyword>
<keyword evidence="14" id="KW-0233">DNA recombination</keyword>
<proteinExistence type="predicted"/>
<accession>A0ABQ5A4I3</accession>
<dbReference type="InterPro" id="IPR043502">
    <property type="entry name" value="DNA/RNA_pol_sf"/>
</dbReference>
<evidence type="ECO:0000256" key="7">
    <source>
        <dbReference type="ARBA" id="ARBA00022759"/>
    </source>
</evidence>
<keyword evidence="1" id="KW-0645">Protease</keyword>
<dbReference type="CDD" id="cd01647">
    <property type="entry name" value="RT_LTR"/>
    <property type="match status" value="1"/>
</dbReference>
<evidence type="ECO:0000256" key="5">
    <source>
        <dbReference type="ARBA" id="ARBA00022723"/>
    </source>
</evidence>
<dbReference type="Gene3D" id="1.10.340.70">
    <property type="match status" value="1"/>
</dbReference>
<dbReference type="SUPFAM" id="SSF56672">
    <property type="entry name" value="DNA/RNA polymerases"/>
    <property type="match status" value="1"/>
</dbReference>
<dbReference type="InterPro" id="IPR041588">
    <property type="entry name" value="Integrase_H2C2"/>
</dbReference>
<dbReference type="Pfam" id="PF17921">
    <property type="entry name" value="Integrase_H2C2"/>
    <property type="match status" value="1"/>
</dbReference>
<dbReference type="Pfam" id="PF17917">
    <property type="entry name" value="RT_RNaseH"/>
    <property type="match status" value="1"/>
</dbReference>
<keyword evidence="12" id="KW-0239">DNA-directed DNA polymerase</keyword>
<evidence type="ECO:0000256" key="3">
    <source>
        <dbReference type="ARBA" id="ARBA00022695"/>
    </source>
</evidence>
<evidence type="ECO:0000313" key="18">
    <source>
        <dbReference type="EMBL" id="GJS96641.1"/>
    </source>
</evidence>
<sequence length="700" mass="81210">MQKYMLKGFPIFLAHVTTKETEDKSEKKKLEDVPTVQDFPEVFPEDLLGLPPTRQVEFQIDLIPGAAPVARAPYRLAPSEMKELSDQLQELSDKGFIRPSSSPWGAPVLFVKKKDGSFRMCIDYRELNKLTVKNRYPLSRIDDLFDQLQGSSVYSKMYLRSGLAGYYRRFIEGFLKIAKSMTKLTQKKVKFVWGDKQEAAFQLLKQKLCSAPILALPEGSEDFIAYRDASIKGLGAVLMQREKVIAYASRQLKIHEKNYMTHDLELGAVVFALKIWRHYLYGTKCTVLIDHKSLQHILDQKDLNMRQRHWLELLSDYDCEIRYHPGKENVVADALSRKERNKPLRVRALVMTIGLDLPKQILNAQTEARKPENIKNEDVRGMLIENSKDPEKLRTEKLEPRVDETLCLNGRSWFLCYGDLRTVIMHESHKSKYSIHPGSDKMYQDMKKLYWWLNMKADIATYVSKCLTCAKVKAEHQRPSGLLVQPEIPQWKWDNITMDFITKLPKSSQGYDTIWVIVDRLTKSAIFVPMRETDPMEKLARMYLKEVVTSYHASIKVAPFEALYGRKCRLPVCWAEVREVQLTGPEMVQETTEKIIQIKQRMQATRDRQKSYANLKRKPMEFQVGDKVMLKVLEKVGAVAYKLELPQELSRVHNTFHVSNLKKCYANEPLAVPLDGLHIYDKLHFVEEPVEIMDREVKQL</sequence>
<dbReference type="Gene3D" id="3.30.70.270">
    <property type="match status" value="1"/>
</dbReference>
<dbReference type="InterPro" id="IPR012337">
    <property type="entry name" value="RNaseH-like_sf"/>
</dbReference>
<feature type="domain" description="Integrase zinc-binding" evidence="16">
    <location>
        <begin position="419"/>
        <end position="474"/>
    </location>
</feature>
<keyword evidence="8" id="KW-0378">Hydrolase</keyword>
<dbReference type="GO" id="GO:0003964">
    <property type="term" value="F:RNA-directed DNA polymerase activity"/>
    <property type="evidence" value="ECO:0007669"/>
    <property type="project" value="UniProtKB-KW"/>
</dbReference>
<feature type="domain" description="Reverse transcriptase RNase H-like" evidence="15">
    <location>
        <begin position="221"/>
        <end position="317"/>
    </location>
</feature>
<evidence type="ECO:0000256" key="6">
    <source>
        <dbReference type="ARBA" id="ARBA00022750"/>
    </source>
</evidence>
<name>A0ABQ5A4I3_9ASTR</name>
<evidence type="ECO:0000256" key="9">
    <source>
        <dbReference type="ARBA" id="ARBA00022842"/>
    </source>
</evidence>
<evidence type="ECO:0000256" key="2">
    <source>
        <dbReference type="ARBA" id="ARBA00022679"/>
    </source>
</evidence>
<organism evidence="18 19">
    <name type="scientific">Tanacetum coccineum</name>
    <dbReference type="NCBI Taxonomy" id="301880"/>
    <lineage>
        <taxon>Eukaryota</taxon>
        <taxon>Viridiplantae</taxon>
        <taxon>Streptophyta</taxon>
        <taxon>Embryophyta</taxon>
        <taxon>Tracheophyta</taxon>
        <taxon>Spermatophyta</taxon>
        <taxon>Magnoliopsida</taxon>
        <taxon>eudicotyledons</taxon>
        <taxon>Gunneridae</taxon>
        <taxon>Pentapetalae</taxon>
        <taxon>asterids</taxon>
        <taxon>campanulids</taxon>
        <taxon>Asterales</taxon>
        <taxon>Asteraceae</taxon>
        <taxon>Asteroideae</taxon>
        <taxon>Anthemideae</taxon>
        <taxon>Anthemidinae</taxon>
        <taxon>Tanacetum</taxon>
    </lineage>
</organism>